<dbReference type="InterPro" id="IPR036849">
    <property type="entry name" value="Enolase-like_C_sf"/>
</dbReference>
<dbReference type="Gene3D" id="3.30.390.10">
    <property type="entry name" value="Enolase-like, N-terminal domain"/>
    <property type="match status" value="1"/>
</dbReference>
<dbReference type="InterPro" id="IPR013341">
    <property type="entry name" value="Mandelate_racemase_N_dom"/>
</dbReference>
<dbReference type="Proteomes" id="UP000597989">
    <property type="component" value="Unassembled WGS sequence"/>
</dbReference>
<evidence type="ECO:0000256" key="2">
    <source>
        <dbReference type="ARBA" id="ARBA00022723"/>
    </source>
</evidence>
<dbReference type="Pfam" id="PF02746">
    <property type="entry name" value="MR_MLE_N"/>
    <property type="match status" value="1"/>
</dbReference>
<dbReference type="InterPro" id="IPR029017">
    <property type="entry name" value="Enolase-like_N"/>
</dbReference>
<dbReference type="PANTHER" id="PTHR13794">
    <property type="entry name" value="ENOLASE SUPERFAMILY, MANDELATE RACEMASE"/>
    <property type="match status" value="1"/>
</dbReference>
<dbReference type="GO" id="GO:0016836">
    <property type="term" value="F:hydro-lyase activity"/>
    <property type="evidence" value="ECO:0007669"/>
    <property type="project" value="TreeGrafter"/>
</dbReference>
<evidence type="ECO:0000313" key="5">
    <source>
        <dbReference type="EMBL" id="GGJ01855.1"/>
    </source>
</evidence>
<accession>A0A917NHV0</accession>
<evidence type="ECO:0000313" key="6">
    <source>
        <dbReference type="Proteomes" id="UP000597989"/>
    </source>
</evidence>
<evidence type="ECO:0000259" key="4">
    <source>
        <dbReference type="SMART" id="SM00922"/>
    </source>
</evidence>
<keyword evidence="3" id="KW-0460">Magnesium</keyword>
<evidence type="ECO:0000256" key="3">
    <source>
        <dbReference type="ARBA" id="ARBA00022842"/>
    </source>
</evidence>
<dbReference type="CDD" id="cd03316">
    <property type="entry name" value="MR_like"/>
    <property type="match status" value="1"/>
</dbReference>
<dbReference type="InterPro" id="IPR013342">
    <property type="entry name" value="Mandelate_racemase_C"/>
</dbReference>
<protein>
    <submittedName>
        <fullName evidence="5">Enolase</fullName>
    </submittedName>
</protein>
<reference evidence="5 6" key="1">
    <citation type="journal article" date="2014" name="Int. J. Syst. Evol. Microbiol.">
        <title>Complete genome sequence of Corynebacterium casei LMG S-19264T (=DSM 44701T), isolated from a smear-ripened cheese.</title>
        <authorList>
            <consortium name="US DOE Joint Genome Institute (JGI-PGF)"/>
            <person name="Walter F."/>
            <person name="Albersmeier A."/>
            <person name="Kalinowski J."/>
            <person name="Ruckert C."/>
        </authorList>
    </citation>
    <scope>NUCLEOTIDE SEQUENCE [LARGE SCALE GENOMIC DNA]</scope>
    <source>
        <strain evidence="5 6">CGMCC 4.7206</strain>
    </source>
</reference>
<dbReference type="Gene3D" id="3.20.20.120">
    <property type="entry name" value="Enolase-like C-terminal domain"/>
    <property type="match status" value="1"/>
</dbReference>
<comment type="caution">
    <text evidence="5">The sequence shown here is derived from an EMBL/GenBank/DDBJ whole genome shotgun (WGS) entry which is preliminary data.</text>
</comment>
<dbReference type="SUPFAM" id="SSF51604">
    <property type="entry name" value="Enolase C-terminal domain-like"/>
    <property type="match status" value="1"/>
</dbReference>
<feature type="domain" description="Mandelate racemase/muconate lactonizing enzyme C-terminal" evidence="4">
    <location>
        <begin position="165"/>
        <end position="263"/>
    </location>
</feature>
<dbReference type="AlphaFoldDB" id="A0A917NHV0"/>
<sequence>MTSVGTPVEQRDARAQLAGLTITGIEVVGVRAPLPREFKGSYYRMTHRATLITRVRTADGITGEAYVGDEDGALAAIAAIIKREIEPKLLGEDAFATERCWQLAYPATFDILRDRRLGLVALAGVDSAIWDAVGKALGMPLHRLWGGYRREVELMAIGGYYGEPLGSIADEIAFYRERGLAGVKFKVGGATPEVDAKRVALVREAAGDDFIITVDANQGYEVAEALEFAWRVEDLDIRWFEEPVRWHNDRRSLRDVRTRCRIPIAAGQSEHSPSGCRDLMEAGAIDVCNFDASWSGGPTAWRRAAAVALAYDVEMGHHEEPHIAAHLLASQPHGTYAECFHPDRDPFWWHLIESERPLVDGKLQLSDAPGLGWRLDEDYVGRHRIDLGG</sequence>
<dbReference type="SUPFAM" id="SSF54826">
    <property type="entry name" value="Enolase N-terminal domain-like"/>
    <property type="match status" value="1"/>
</dbReference>
<dbReference type="SFLD" id="SFLDS00001">
    <property type="entry name" value="Enolase"/>
    <property type="match status" value="1"/>
</dbReference>
<gene>
    <name evidence="5" type="ORF">GCM10011581_43780</name>
</gene>
<dbReference type="EMBL" id="BMMT01000019">
    <property type="protein sequence ID" value="GGJ01855.1"/>
    <property type="molecule type" value="Genomic_DNA"/>
</dbReference>
<dbReference type="SMART" id="SM00922">
    <property type="entry name" value="MR_MLE"/>
    <property type="match status" value="1"/>
</dbReference>
<dbReference type="RefSeq" id="WP_188990695.1">
    <property type="nucleotide sequence ID" value="NZ_BMMT01000019.1"/>
</dbReference>
<dbReference type="Pfam" id="PF13378">
    <property type="entry name" value="MR_MLE_C"/>
    <property type="match status" value="1"/>
</dbReference>
<dbReference type="GO" id="GO:0016052">
    <property type="term" value="P:carbohydrate catabolic process"/>
    <property type="evidence" value="ECO:0007669"/>
    <property type="project" value="TreeGrafter"/>
</dbReference>
<dbReference type="InterPro" id="IPR029065">
    <property type="entry name" value="Enolase_C-like"/>
</dbReference>
<comment type="cofactor">
    <cofactor evidence="1">
        <name>Mg(2+)</name>
        <dbReference type="ChEBI" id="CHEBI:18420"/>
    </cofactor>
</comment>
<name>A0A917NHV0_9PSEU</name>
<organism evidence="5 6">
    <name type="scientific">Saccharopolyspora thermophila</name>
    <dbReference type="NCBI Taxonomy" id="89367"/>
    <lineage>
        <taxon>Bacteria</taxon>
        <taxon>Bacillati</taxon>
        <taxon>Actinomycetota</taxon>
        <taxon>Actinomycetes</taxon>
        <taxon>Pseudonocardiales</taxon>
        <taxon>Pseudonocardiaceae</taxon>
        <taxon>Saccharopolyspora</taxon>
    </lineage>
</organism>
<proteinExistence type="predicted"/>
<dbReference type="InterPro" id="IPR046945">
    <property type="entry name" value="RHMD-like"/>
</dbReference>
<dbReference type="GO" id="GO:0000287">
    <property type="term" value="F:magnesium ion binding"/>
    <property type="evidence" value="ECO:0007669"/>
    <property type="project" value="TreeGrafter"/>
</dbReference>
<dbReference type="PANTHER" id="PTHR13794:SF58">
    <property type="entry name" value="MITOCHONDRIAL ENOLASE SUPERFAMILY MEMBER 1"/>
    <property type="match status" value="1"/>
</dbReference>
<keyword evidence="2" id="KW-0479">Metal-binding</keyword>
<evidence type="ECO:0000256" key="1">
    <source>
        <dbReference type="ARBA" id="ARBA00001946"/>
    </source>
</evidence>